<evidence type="ECO:0000313" key="3">
    <source>
        <dbReference type="Proteomes" id="UP001603857"/>
    </source>
</evidence>
<feature type="domain" description="ZPR1 jelly-roll" evidence="1">
    <location>
        <begin position="3"/>
        <end position="90"/>
    </location>
</feature>
<dbReference type="Pfam" id="PF22794">
    <property type="entry name" value="jr-ZPR1"/>
    <property type="match status" value="1"/>
</dbReference>
<dbReference type="PANTHER" id="PTHR10876">
    <property type="entry name" value="ZINC FINGER PROTEIN ZPR1"/>
    <property type="match status" value="1"/>
</dbReference>
<dbReference type="EMBL" id="JBGMDY010000001">
    <property type="protein sequence ID" value="KAL2348491.1"/>
    <property type="molecule type" value="Genomic_DNA"/>
</dbReference>
<dbReference type="InterPro" id="IPR040141">
    <property type="entry name" value="ZPR1"/>
</dbReference>
<dbReference type="AlphaFoldDB" id="A0ABD1NK27"/>
<protein>
    <recommendedName>
        <fullName evidence="1">ZPR1 jelly-roll domain-containing protein</fullName>
    </recommendedName>
</protein>
<sequence>MVVGILMRAANELQALQEECKKVTPETAETIDQFFVKLQACATGESAFTFILDDPAGNSFIENPFAPSSDLSMATKFYERTAEQQASLGYLVDSTQIEGNHEAPEGEKL</sequence>
<dbReference type="InterPro" id="IPR056180">
    <property type="entry name" value="ZPR1_jr_dom"/>
</dbReference>
<proteinExistence type="predicted"/>
<keyword evidence="3" id="KW-1185">Reference proteome</keyword>
<name>A0ABD1NK27_9FABA</name>
<dbReference type="PANTHER" id="PTHR10876:SF0">
    <property type="entry name" value="ZINC FINGER PROTEIN ZPR1"/>
    <property type="match status" value="1"/>
</dbReference>
<evidence type="ECO:0000313" key="2">
    <source>
        <dbReference type="EMBL" id="KAL2348491.1"/>
    </source>
</evidence>
<reference evidence="2 3" key="1">
    <citation type="submission" date="2024-08" db="EMBL/GenBank/DDBJ databases">
        <title>Insights into the chromosomal genome structure of Flemingia macrophylla.</title>
        <authorList>
            <person name="Ding Y."/>
            <person name="Zhao Y."/>
            <person name="Bi W."/>
            <person name="Wu M."/>
            <person name="Zhao G."/>
            <person name="Gong Y."/>
            <person name="Li W."/>
            <person name="Zhang P."/>
        </authorList>
    </citation>
    <scope>NUCLEOTIDE SEQUENCE [LARGE SCALE GENOMIC DNA]</scope>
    <source>
        <strain evidence="2">DYQJB</strain>
        <tissue evidence="2">Leaf</tissue>
    </source>
</reference>
<organism evidence="2 3">
    <name type="scientific">Flemingia macrophylla</name>
    <dbReference type="NCBI Taxonomy" id="520843"/>
    <lineage>
        <taxon>Eukaryota</taxon>
        <taxon>Viridiplantae</taxon>
        <taxon>Streptophyta</taxon>
        <taxon>Embryophyta</taxon>
        <taxon>Tracheophyta</taxon>
        <taxon>Spermatophyta</taxon>
        <taxon>Magnoliopsida</taxon>
        <taxon>eudicotyledons</taxon>
        <taxon>Gunneridae</taxon>
        <taxon>Pentapetalae</taxon>
        <taxon>rosids</taxon>
        <taxon>fabids</taxon>
        <taxon>Fabales</taxon>
        <taxon>Fabaceae</taxon>
        <taxon>Papilionoideae</taxon>
        <taxon>50 kb inversion clade</taxon>
        <taxon>NPAAA clade</taxon>
        <taxon>indigoferoid/millettioid clade</taxon>
        <taxon>Phaseoleae</taxon>
        <taxon>Flemingia</taxon>
    </lineage>
</organism>
<dbReference type="Proteomes" id="UP001603857">
    <property type="component" value="Unassembled WGS sequence"/>
</dbReference>
<accession>A0ABD1NK27</accession>
<dbReference type="Gene3D" id="2.60.120.1040">
    <property type="entry name" value="ZPR1, A/B domain"/>
    <property type="match status" value="1"/>
</dbReference>
<comment type="caution">
    <text evidence="2">The sequence shown here is derived from an EMBL/GenBank/DDBJ whole genome shotgun (WGS) entry which is preliminary data.</text>
</comment>
<evidence type="ECO:0000259" key="1">
    <source>
        <dbReference type="Pfam" id="PF22794"/>
    </source>
</evidence>
<gene>
    <name evidence="2" type="ORF">Fmac_002491</name>
</gene>
<dbReference type="InterPro" id="IPR042451">
    <property type="entry name" value="ZPR1_A/B_dom"/>
</dbReference>